<sequence>MQFTATEEIAAPIDAVWARVTDFDGFAAAIRKRGGKVERKGDAAYGPGAAWTGAAEVLGKVRKVEVQVTRMDVPERLKLAAQAEGLDIDLTVKLEALSEARTRLTISSTATARSVRAKVVLQPIKLAQGKLAERFAGRVAGFARRIEAESAA</sequence>
<dbReference type="AlphaFoldDB" id="A0A2Y9C3Y8"/>
<reference evidence="2 4" key="1">
    <citation type="submission" date="2016-10" db="EMBL/GenBank/DDBJ databases">
        <authorList>
            <person name="Cai Z."/>
        </authorList>
    </citation>
    <scope>NUCLEOTIDE SEQUENCE [LARGE SCALE GENOMIC DNA]</scope>
    <source>
        <strain evidence="2 4">DSM 25227</strain>
    </source>
</reference>
<keyword evidence="3" id="KW-1185">Reference proteome</keyword>
<dbReference type="EMBL" id="QGDJ01000001">
    <property type="protein sequence ID" value="PWJ22375.1"/>
    <property type="molecule type" value="Genomic_DNA"/>
</dbReference>
<name>A0A2Y9C3Y8_9RHOB</name>
<dbReference type="InterPro" id="IPR019587">
    <property type="entry name" value="Polyketide_cyclase/dehydratase"/>
</dbReference>
<reference evidence="1 3" key="2">
    <citation type="submission" date="2018-03" db="EMBL/GenBank/DDBJ databases">
        <title>Genomic Encyclopedia of Archaeal and Bacterial Type Strains, Phase II (KMG-II): from individual species to whole genera.</title>
        <authorList>
            <person name="Goeker M."/>
        </authorList>
    </citation>
    <scope>NUCLEOTIDE SEQUENCE [LARGE SCALE GENOMIC DNA]</scope>
    <source>
        <strain evidence="1 3">DSM 25227</strain>
    </source>
</reference>
<evidence type="ECO:0000313" key="1">
    <source>
        <dbReference type="EMBL" id="PWJ22375.1"/>
    </source>
</evidence>
<protein>
    <submittedName>
        <fullName evidence="2">Polyketide cyclase / dehydrase and lipid transport</fullName>
    </submittedName>
    <submittedName>
        <fullName evidence="1">Polyketide cyclase/dehydrase/lipid transport protein</fullName>
    </submittedName>
</protein>
<dbReference type="Proteomes" id="UP000245839">
    <property type="component" value="Unassembled WGS sequence"/>
</dbReference>
<evidence type="ECO:0000313" key="2">
    <source>
        <dbReference type="EMBL" id="SSA38653.1"/>
    </source>
</evidence>
<organism evidence="2 4">
    <name type="scientific">Jannaschia seohaensis</name>
    <dbReference type="NCBI Taxonomy" id="475081"/>
    <lineage>
        <taxon>Bacteria</taxon>
        <taxon>Pseudomonadati</taxon>
        <taxon>Pseudomonadota</taxon>
        <taxon>Alphaproteobacteria</taxon>
        <taxon>Rhodobacterales</taxon>
        <taxon>Roseobacteraceae</taxon>
        <taxon>Jannaschia</taxon>
    </lineage>
</organism>
<dbReference type="SUPFAM" id="SSF55961">
    <property type="entry name" value="Bet v1-like"/>
    <property type="match status" value="1"/>
</dbReference>
<evidence type="ECO:0000313" key="3">
    <source>
        <dbReference type="Proteomes" id="UP000245839"/>
    </source>
</evidence>
<evidence type="ECO:0000313" key="4">
    <source>
        <dbReference type="Proteomes" id="UP000251571"/>
    </source>
</evidence>
<dbReference type="OrthoDB" id="7860307at2"/>
<dbReference type="RefSeq" id="WP_109562937.1">
    <property type="nucleotide sequence ID" value="NZ_QGDJ01000001.1"/>
</dbReference>
<dbReference type="InterPro" id="IPR023393">
    <property type="entry name" value="START-like_dom_sf"/>
</dbReference>
<dbReference type="Pfam" id="PF10604">
    <property type="entry name" value="Polyketide_cyc2"/>
    <property type="match status" value="1"/>
</dbReference>
<gene>
    <name evidence="1" type="ORF">BCF38_101786</name>
    <name evidence="2" type="ORF">SAMN05421539_101786</name>
</gene>
<dbReference type="CDD" id="cd07812">
    <property type="entry name" value="SRPBCC"/>
    <property type="match status" value="1"/>
</dbReference>
<accession>A0A2Y9C3Y8</accession>
<proteinExistence type="predicted"/>
<dbReference type="Proteomes" id="UP000251571">
    <property type="component" value="Unassembled WGS sequence"/>
</dbReference>
<dbReference type="EMBL" id="UETC01000001">
    <property type="protein sequence ID" value="SSA38653.1"/>
    <property type="molecule type" value="Genomic_DNA"/>
</dbReference>
<dbReference type="Gene3D" id="3.30.530.20">
    <property type="match status" value="1"/>
</dbReference>